<dbReference type="InterPro" id="IPR036390">
    <property type="entry name" value="WH_DNA-bd_sf"/>
</dbReference>
<dbReference type="InterPro" id="IPR000835">
    <property type="entry name" value="HTH_MarR-typ"/>
</dbReference>
<dbReference type="InterPro" id="IPR039422">
    <property type="entry name" value="MarR/SlyA-like"/>
</dbReference>
<name>G3A8E2_9RALS</name>
<dbReference type="PROSITE" id="PS50995">
    <property type="entry name" value="HTH_MARR_2"/>
    <property type="match status" value="1"/>
</dbReference>
<feature type="domain" description="HTH marR-type" evidence="1">
    <location>
        <begin position="16"/>
        <end position="148"/>
    </location>
</feature>
<dbReference type="EMBL" id="FR854090">
    <property type="protein sequence ID" value="CCA87516.1"/>
    <property type="molecule type" value="Genomic_DNA"/>
</dbReference>
<reference evidence="2" key="2">
    <citation type="submission" date="2011-04" db="EMBL/GenBank/DDBJ databases">
        <authorList>
            <person name="Genoscope - CEA"/>
        </authorList>
    </citation>
    <scope>NUCLEOTIDE SEQUENCE</scope>
    <source>
        <strain evidence="2">R24</strain>
    </source>
</reference>
<accession>G3A8E2</accession>
<dbReference type="Gene3D" id="1.10.10.10">
    <property type="entry name" value="Winged helix-like DNA-binding domain superfamily/Winged helix DNA-binding domain"/>
    <property type="match status" value="1"/>
</dbReference>
<gene>
    <name evidence="2" type="ORF">RALSY_mp10031</name>
</gene>
<dbReference type="InterPro" id="IPR036388">
    <property type="entry name" value="WH-like_DNA-bd_sf"/>
</dbReference>
<dbReference type="RefSeq" id="WP_197332475.1">
    <property type="nucleotide sequence ID" value="NZ_CP115945.1"/>
</dbReference>
<dbReference type="GO" id="GO:0006950">
    <property type="term" value="P:response to stress"/>
    <property type="evidence" value="ECO:0007669"/>
    <property type="project" value="TreeGrafter"/>
</dbReference>
<proteinExistence type="predicted"/>
<dbReference type="PANTHER" id="PTHR33164:SF43">
    <property type="entry name" value="HTH-TYPE TRANSCRIPTIONAL REPRESSOR YETL"/>
    <property type="match status" value="1"/>
</dbReference>
<evidence type="ECO:0000259" key="1">
    <source>
        <dbReference type="PROSITE" id="PS50995"/>
    </source>
</evidence>
<dbReference type="Pfam" id="PF01047">
    <property type="entry name" value="MarR"/>
    <property type="match status" value="1"/>
</dbReference>
<evidence type="ECO:0000313" key="2">
    <source>
        <dbReference type="EMBL" id="CCA87516.1"/>
    </source>
</evidence>
<reference evidence="2" key="1">
    <citation type="journal article" date="2011" name="PLoS ONE">
        <title>Ralstonia syzygii, the Blood Disease Bacterium and some Asian R. solanacearum strains form a single genomic species despite divergent lifestyles.</title>
        <authorList>
            <person name="Remenant B."/>
            <person name="de Cambiaire J.C."/>
            <person name="Cellier G."/>
            <person name="Jacobs J.M."/>
            <person name="Mangenot S."/>
            <person name="Barbe V."/>
            <person name="Lajus A."/>
            <person name="Vallenet D."/>
            <person name="Medigue C."/>
            <person name="Fegan M."/>
            <person name="Allen C."/>
            <person name="Prior P."/>
        </authorList>
    </citation>
    <scope>NUCLEOTIDE SEQUENCE</scope>
    <source>
        <strain evidence="2">R24</strain>
    </source>
</reference>
<dbReference type="GO" id="GO:0003700">
    <property type="term" value="F:DNA-binding transcription factor activity"/>
    <property type="evidence" value="ECO:0007669"/>
    <property type="project" value="InterPro"/>
</dbReference>
<dbReference type="SUPFAM" id="SSF46785">
    <property type="entry name" value="Winged helix' DNA-binding domain"/>
    <property type="match status" value="1"/>
</dbReference>
<dbReference type="AlphaFoldDB" id="G3A8E2"/>
<dbReference type="SMART" id="SM00347">
    <property type="entry name" value="HTH_MARR"/>
    <property type="match status" value="1"/>
</dbReference>
<protein>
    <submittedName>
        <fullName evidence="2">Putative transcription regulator protein, MarR family</fullName>
    </submittedName>
</protein>
<dbReference type="PANTHER" id="PTHR33164">
    <property type="entry name" value="TRANSCRIPTIONAL REGULATOR, MARR FAMILY"/>
    <property type="match status" value="1"/>
</dbReference>
<organism evidence="2">
    <name type="scientific">Ralstonia syzygii R24</name>
    <dbReference type="NCBI Taxonomy" id="907261"/>
    <lineage>
        <taxon>Bacteria</taxon>
        <taxon>Pseudomonadati</taxon>
        <taxon>Pseudomonadota</taxon>
        <taxon>Betaproteobacteria</taxon>
        <taxon>Burkholderiales</taxon>
        <taxon>Burkholderiaceae</taxon>
        <taxon>Ralstonia</taxon>
        <taxon>Ralstonia solanacearum species complex</taxon>
    </lineage>
</organism>
<sequence>MKKTTSQPKPRAAGKPTGIAYLIGRLDHVLSRRLRDSLLPLGLTVPQYTTLSFLSTQGQLSNAQLAERSLTSPQSANEMVKMMEGRGWIAREPDPSHGRIINIRLTEEGQALLDRCDIAVAQVEKSMLADMDPAEREQLHQQLRALVRILSAVTV</sequence>